<dbReference type="InterPro" id="IPR018391">
    <property type="entry name" value="PQQ_b-propeller_rpt"/>
</dbReference>
<dbReference type="InterPro" id="IPR002372">
    <property type="entry name" value="PQQ_rpt_dom"/>
</dbReference>
<dbReference type="EMBL" id="JACHGW010000002">
    <property type="protein sequence ID" value="MBB6050019.1"/>
    <property type="molecule type" value="Genomic_DNA"/>
</dbReference>
<dbReference type="InterPro" id="IPR015943">
    <property type="entry name" value="WD40/YVTN_repeat-like_dom_sf"/>
</dbReference>
<evidence type="ECO:0000259" key="2">
    <source>
        <dbReference type="Pfam" id="PF13360"/>
    </source>
</evidence>
<organism evidence="3 4">
    <name type="scientific">Armatimonas rosea</name>
    <dbReference type="NCBI Taxonomy" id="685828"/>
    <lineage>
        <taxon>Bacteria</taxon>
        <taxon>Bacillati</taxon>
        <taxon>Armatimonadota</taxon>
        <taxon>Armatimonadia</taxon>
        <taxon>Armatimonadales</taxon>
        <taxon>Armatimonadaceae</taxon>
        <taxon>Armatimonas</taxon>
    </lineage>
</organism>
<dbReference type="Proteomes" id="UP000520814">
    <property type="component" value="Unassembled WGS sequence"/>
</dbReference>
<dbReference type="PANTHER" id="PTHR34512:SF30">
    <property type="entry name" value="OUTER MEMBRANE PROTEIN ASSEMBLY FACTOR BAMB"/>
    <property type="match status" value="1"/>
</dbReference>
<comment type="caution">
    <text evidence="3">The sequence shown here is derived from an EMBL/GenBank/DDBJ whole genome shotgun (WGS) entry which is preliminary data.</text>
</comment>
<feature type="region of interest" description="Disordered" evidence="1">
    <location>
        <begin position="1"/>
        <end position="24"/>
    </location>
</feature>
<dbReference type="SMART" id="SM00564">
    <property type="entry name" value="PQQ"/>
    <property type="match status" value="5"/>
</dbReference>
<protein>
    <submittedName>
        <fullName evidence="3">Outer membrane protein assembly factor BamB</fullName>
    </submittedName>
</protein>
<accession>A0A7W9SPW4</accession>
<dbReference type="InterPro" id="IPR011047">
    <property type="entry name" value="Quinoprotein_ADH-like_sf"/>
</dbReference>
<dbReference type="Gene3D" id="2.40.10.480">
    <property type="match status" value="1"/>
</dbReference>
<dbReference type="PANTHER" id="PTHR34512">
    <property type="entry name" value="CELL SURFACE PROTEIN"/>
    <property type="match status" value="1"/>
</dbReference>
<dbReference type="SUPFAM" id="SSF50998">
    <property type="entry name" value="Quinoprotein alcohol dehydrogenase-like"/>
    <property type="match status" value="1"/>
</dbReference>
<dbReference type="RefSeq" id="WP_184194171.1">
    <property type="nucleotide sequence ID" value="NZ_JACHGW010000002.1"/>
</dbReference>
<evidence type="ECO:0000256" key="1">
    <source>
        <dbReference type="SAM" id="MobiDB-lite"/>
    </source>
</evidence>
<dbReference type="AlphaFoldDB" id="A0A7W9SPW4"/>
<proteinExistence type="predicted"/>
<evidence type="ECO:0000313" key="3">
    <source>
        <dbReference type="EMBL" id="MBB6050019.1"/>
    </source>
</evidence>
<keyword evidence="4" id="KW-1185">Reference proteome</keyword>
<dbReference type="Pfam" id="PF13360">
    <property type="entry name" value="PQQ_2"/>
    <property type="match status" value="1"/>
</dbReference>
<reference evidence="3 4" key="1">
    <citation type="submission" date="2020-08" db="EMBL/GenBank/DDBJ databases">
        <title>Genomic Encyclopedia of Type Strains, Phase IV (KMG-IV): sequencing the most valuable type-strain genomes for metagenomic binning, comparative biology and taxonomic classification.</title>
        <authorList>
            <person name="Goeker M."/>
        </authorList>
    </citation>
    <scope>NUCLEOTIDE SEQUENCE [LARGE SCALE GENOMIC DNA]</scope>
    <source>
        <strain evidence="3 4">DSM 23562</strain>
    </source>
</reference>
<feature type="domain" description="Pyrrolo-quinoline quinone repeat" evidence="2">
    <location>
        <begin position="89"/>
        <end position="288"/>
    </location>
</feature>
<gene>
    <name evidence="3" type="ORF">HNQ39_001810</name>
</gene>
<evidence type="ECO:0000313" key="4">
    <source>
        <dbReference type="Proteomes" id="UP000520814"/>
    </source>
</evidence>
<name>A0A7W9SPW4_ARMRO</name>
<dbReference type="Gene3D" id="2.130.10.10">
    <property type="entry name" value="YVTN repeat-like/Quinoprotein amine dehydrogenase"/>
    <property type="match status" value="1"/>
</dbReference>
<sequence length="363" mass="38528">MADWPQWRGALRNGTSPETVGWRGGKPRPLWQAAIGQGFSSVAVVGGKLYTLGNAGGTDWVHCLNAATGKPVWQYKYTCGAGDYGGPRATPTVHNGNVYTLSREGLALCLNAATGKLVWQQRLSGAVPQWGFAGSPLVQGSRVIYNVGTSGTALDKLTGKILWKTGEGPAGYAAPVAFDGGIAIFSAKALVAVSAATGKTLWQYPWETSYDVNAADPIFSGGQVFISSNYGKGGALLRLGSGAPQPVWQTRAMKNHFNTCVLHNGFLYGNDENTLRCLEWGTGRERWSLRGIDKGGLILAGNQLVVMGGRGELILLAADPNRLTEQARGTVLSGTCWTHPVLANGTLYCRNQEGTLVALNMRG</sequence>